<dbReference type="EMBL" id="OX336137">
    <property type="protein sequence ID" value="CAI2719656.1"/>
    <property type="molecule type" value="Genomic_DNA"/>
</dbReference>
<dbReference type="Proteomes" id="UP001157733">
    <property type="component" value="Chromosome"/>
</dbReference>
<dbReference type="Pfam" id="PF00873">
    <property type="entry name" value="ACR_tran"/>
    <property type="match status" value="1"/>
</dbReference>
<dbReference type="PANTHER" id="PTHR32063">
    <property type="match status" value="1"/>
</dbReference>
<dbReference type="InterPro" id="IPR027463">
    <property type="entry name" value="AcrB_DN_DC_subdom"/>
</dbReference>
<keyword evidence="7 8" id="KW-0472">Membrane</keyword>
<feature type="transmembrane region" description="Helical" evidence="8">
    <location>
        <begin position="478"/>
        <end position="507"/>
    </location>
</feature>
<feature type="transmembrane region" description="Helical" evidence="8">
    <location>
        <begin position="12"/>
        <end position="31"/>
    </location>
</feature>
<reference evidence="9 10" key="1">
    <citation type="submission" date="2022-09" db="EMBL/GenBank/DDBJ databases">
        <authorList>
            <person name="Kop L."/>
        </authorList>
    </citation>
    <scope>NUCLEOTIDE SEQUENCE [LARGE SCALE GENOMIC DNA]</scope>
    <source>
        <strain evidence="9 10">347</strain>
    </source>
</reference>
<evidence type="ECO:0000313" key="10">
    <source>
        <dbReference type="Proteomes" id="UP001157733"/>
    </source>
</evidence>
<keyword evidence="6 8" id="KW-1133">Transmembrane helix</keyword>
<feature type="transmembrane region" description="Helical" evidence="8">
    <location>
        <begin position="895"/>
        <end position="914"/>
    </location>
</feature>
<evidence type="ECO:0000256" key="3">
    <source>
        <dbReference type="ARBA" id="ARBA00022448"/>
    </source>
</evidence>
<dbReference type="PANTHER" id="PTHR32063:SF24">
    <property type="entry name" value="CATION EFFLUX SYSTEM (ACRB_ACRD_ACRF FAMILY)"/>
    <property type="match status" value="1"/>
</dbReference>
<dbReference type="Gene3D" id="3.30.70.1430">
    <property type="entry name" value="Multidrug efflux transporter AcrB pore domain"/>
    <property type="match status" value="2"/>
</dbReference>
<dbReference type="SUPFAM" id="SSF82866">
    <property type="entry name" value="Multidrug efflux transporter AcrB transmembrane domain"/>
    <property type="match status" value="2"/>
</dbReference>
<feature type="transmembrane region" description="Helical" evidence="8">
    <location>
        <begin position="946"/>
        <end position="972"/>
    </location>
</feature>
<dbReference type="RefSeq" id="WP_282012474.1">
    <property type="nucleotide sequence ID" value="NZ_OX336137.1"/>
</dbReference>
<keyword evidence="5 8" id="KW-0812">Transmembrane</keyword>
<feature type="transmembrane region" description="Helical" evidence="8">
    <location>
        <begin position="1024"/>
        <end position="1047"/>
    </location>
</feature>
<feature type="transmembrane region" description="Helical" evidence="8">
    <location>
        <begin position="993"/>
        <end position="1012"/>
    </location>
</feature>
<feature type="transmembrane region" description="Helical" evidence="8">
    <location>
        <begin position="395"/>
        <end position="418"/>
    </location>
</feature>
<dbReference type="Gene3D" id="3.30.2090.10">
    <property type="entry name" value="Multidrug efflux transporter AcrB TolC docking domain, DN and DC subdomains"/>
    <property type="match status" value="2"/>
</dbReference>
<feature type="transmembrane region" description="Helical" evidence="8">
    <location>
        <begin position="921"/>
        <end position="940"/>
    </location>
</feature>
<dbReference type="PRINTS" id="PR00702">
    <property type="entry name" value="ACRIFLAVINRP"/>
</dbReference>
<evidence type="ECO:0000256" key="5">
    <source>
        <dbReference type="ARBA" id="ARBA00022692"/>
    </source>
</evidence>
<dbReference type="Gene3D" id="3.30.70.1320">
    <property type="entry name" value="Multidrug efflux transporter AcrB pore domain like"/>
    <property type="match status" value="1"/>
</dbReference>
<dbReference type="NCBIfam" id="TIGR00914">
    <property type="entry name" value="2A0601"/>
    <property type="match status" value="1"/>
</dbReference>
<evidence type="ECO:0000256" key="8">
    <source>
        <dbReference type="SAM" id="Phobius"/>
    </source>
</evidence>
<feature type="transmembrane region" description="Helical" evidence="8">
    <location>
        <begin position="453"/>
        <end position="472"/>
    </location>
</feature>
<organism evidence="9 10">
    <name type="scientific">Nitrospina watsonii</name>
    <dbReference type="NCBI Taxonomy" id="1323948"/>
    <lineage>
        <taxon>Bacteria</taxon>
        <taxon>Pseudomonadati</taxon>
        <taxon>Nitrospinota/Tectimicrobiota group</taxon>
        <taxon>Nitrospinota</taxon>
        <taxon>Nitrospinia</taxon>
        <taxon>Nitrospinales</taxon>
        <taxon>Nitrospinaceae</taxon>
        <taxon>Nitrospina</taxon>
    </lineage>
</organism>
<dbReference type="Gene3D" id="1.20.1640.10">
    <property type="entry name" value="Multidrug efflux transporter AcrB transmembrane domain"/>
    <property type="match status" value="2"/>
</dbReference>
<protein>
    <submittedName>
        <fullName evidence="9">Cation efflux system protein CzcA</fullName>
    </submittedName>
</protein>
<comment type="similarity">
    <text evidence="2">Belongs to the resistance-nodulation-cell division (RND) (TC 2.A.6) family.</text>
</comment>
<keyword evidence="3" id="KW-0813">Transport</keyword>
<feature type="transmembrane region" description="Helical" evidence="8">
    <location>
        <begin position="343"/>
        <end position="362"/>
    </location>
</feature>
<name>A0ABM9HHE2_9BACT</name>
<evidence type="ECO:0000256" key="1">
    <source>
        <dbReference type="ARBA" id="ARBA00004651"/>
    </source>
</evidence>
<sequence length="1069" mass="117979">MLKRFIHFSIRQRVFVILATIALAVLGIYNFQKLPIDAMPDITNIQVQINTEAPGYSPIEVEQRVTYYVETAMFGLPQLKETWSISRYGLSQVTVIFEDGTDIYFARQLVNARLREVGTELPSGLEPIMGPIATGLGEIYMWALSWKDSHHETKNSVEQMAQLRTVQEWTIRPQLMTIPGVVEVNSIGGYKRQYHVTPHPKKLTAYNLTFNDVLEALRKNNDNVGAGYIEQSGEQFLVRTPGQVKTIEDIRRIVLGAHRGVPIYIEDVADVLIGKELRTGAATRNGEEVVLGTVFMLKGDNSRRVARAVDGKMKSIARTLPEGIQVTTTYDRTKLVNKTLTTVRNNLVEGALLVVAVLFLLLGNMRAAVITALVIPLSMLFAVTGMVANSVSGNLLSLGAIDFGIIVDGTVIIMENCIRRLTERQKKMDRELSEEERVQVMGDATAEVSRPSIFGVIIIMIVYLPILTLTGIEGKMFIPMAFTVLAALTGALILSLTFIPAMVAQFVSGRVSEKKTWFFYWAQRLYRPVLTTALKMRPTVLTLALVLFVLSALLAAKLGREFVPTLNEEDHAIHALRIPGTSLSQAVSMQHNLETKLKQFPEVDYVFAKIGTPDIATDPMPPSVADVFAIMKPRREWPDPDLSRADIIQKFESVLHPLPGNKYEFTQPIQMRFNELISGVRSDLAVKVHGDNLEVLLETADQIAHVLGDIPGAADVRVEQVTGLPILTVQLKRDEMARLGFNVADIQTIVETAVGGKKAGVVYEGDSRYDLIVRLPEDIRQDIPSLRRIPLPFPEQLAPNNQHIVGSQRPQPKPLPTFIPLEAVADLEVVQGPNQISRENGKRRVFVSANVRGRDLGTFVEEAQDLIQQRVTIPSGYWLTWGGQFEHLISAAQRLYLVVPVALLLIFLMLFAAFGSGKQALLVFSGVPLALTGGVFSLWIRGIPLSISAAVGFIALSGVAVLNGVVLVSFINRLREEGVELDRAVYEGCLTRLRPVLMTALVASLGFLPMATATSTGAEVQQPLATVVIGGIVSSTLLTLVVLPVLYQRFMRDSLPRREPEEPASTSTE</sequence>
<evidence type="ECO:0000256" key="4">
    <source>
        <dbReference type="ARBA" id="ARBA00022475"/>
    </source>
</evidence>
<gene>
    <name evidence="9" type="primary">czcA</name>
    <name evidence="9" type="ORF">NSPWAT_2800</name>
</gene>
<evidence type="ECO:0000256" key="6">
    <source>
        <dbReference type="ARBA" id="ARBA00022989"/>
    </source>
</evidence>
<dbReference type="InterPro" id="IPR004763">
    <property type="entry name" value="CusA-like"/>
</dbReference>
<dbReference type="SUPFAM" id="SSF82693">
    <property type="entry name" value="Multidrug efflux transporter AcrB pore domain, PN1, PN2, PC1 and PC2 subdomains"/>
    <property type="match status" value="2"/>
</dbReference>
<keyword evidence="10" id="KW-1185">Reference proteome</keyword>
<dbReference type="SUPFAM" id="SSF82714">
    <property type="entry name" value="Multidrug efflux transporter AcrB TolC docking domain, DN and DC subdomains"/>
    <property type="match status" value="2"/>
</dbReference>
<dbReference type="Gene3D" id="3.30.70.1440">
    <property type="entry name" value="Multidrug efflux transporter AcrB pore domain"/>
    <property type="match status" value="1"/>
</dbReference>
<evidence type="ECO:0000313" key="9">
    <source>
        <dbReference type="EMBL" id="CAI2719656.1"/>
    </source>
</evidence>
<evidence type="ECO:0000256" key="2">
    <source>
        <dbReference type="ARBA" id="ARBA00010942"/>
    </source>
</evidence>
<evidence type="ECO:0000256" key="7">
    <source>
        <dbReference type="ARBA" id="ARBA00023136"/>
    </source>
</evidence>
<proteinExistence type="inferred from homology"/>
<dbReference type="InterPro" id="IPR001036">
    <property type="entry name" value="Acrflvin-R"/>
</dbReference>
<comment type="subcellular location">
    <subcellularLocation>
        <location evidence="1">Cell membrane</location>
        <topology evidence="1">Multi-pass membrane protein</topology>
    </subcellularLocation>
</comment>
<accession>A0ABM9HHE2</accession>
<feature type="transmembrane region" description="Helical" evidence="8">
    <location>
        <begin position="540"/>
        <end position="559"/>
    </location>
</feature>
<feature type="transmembrane region" description="Helical" evidence="8">
    <location>
        <begin position="369"/>
        <end position="389"/>
    </location>
</feature>
<keyword evidence="4" id="KW-1003">Cell membrane</keyword>